<dbReference type="InterPro" id="IPR017983">
    <property type="entry name" value="GPCR_2_secretin-like_CS"/>
</dbReference>
<dbReference type="PANTHER" id="PTHR45620:SF42">
    <property type="entry name" value="G-PROTEIN COUPLED RECEPTOR SEB-2"/>
    <property type="match status" value="1"/>
</dbReference>
<dbReference type="CDD" id="cd15041">
    <property type="entry name" value="7tmB1_hormone_R"/>
    <property type="match status" value="1"/>
</dbReference>
<comment type="similarity">
    <text evidence="2">Belongs to the G-protein coupled receptor 2 family.</text>
</comment>
<dbReference type="GO" id="GO:0005886">
    <property type="term" value="C:plasma membrane"/>
    <property type="evidence" value="ECO:0007669"/>
    <property type="project" value="UniProtKB-SubCell"/>
</dbReference>
<reference evidence="14" key="1">
    <citation type="submission" date="2021-02" db="EMBL/GenBank/DDBJ databases">
        <authorList>
            <person name="Nowell W R."/>
        </authorList>
    </citation>
    <scope>NUCLEOTIDE SEQUENCE</scope>
    <source>
        <strain evidence="14">Ploen Becks lab</strain>
    </source>
</reference>
<feature type="transmembrane region" description="Helical" evidence="11">
    <location>
        <begin position="275"/>
        <end position="293"/>
    </location>
</feature>
<dbReference type="AlphaFoldDB" id="A0A813XFF3"/>
<dbReference type="GO" id="GO:0008528">
    <property type="term" value="F:G protein-coupled peptide receptor activity"/>
    <property type="evidence" value="ECO:0007669"/>
    <property type="project" value="TreeGrafter"/>
</dbReference>
<dbReference type="SMART" id="SM00008">
    <property type="entry name" value="HormR"/>
    <property type="match status" value="1"/>
</dbReference>
<evidence type="ECO:0000256" key="7">
    <source>
        <dbReference type="ARBA" id="ARBA00023136"/>
    </source>
</evidence>
<dbReference type="InterPro" id="IPR000832">
    <property type="entry name" value="GPCR_2_secretin-like"/>
</dbReference>
<evidence type="ECO:0000256" key="10">
    <source>
        <dbReference type="ARBA" id="ARBA00023224"/>
    </source>
</evidence>
<dbReference type="PROSITE" id="PS50227">
    <property type="entry name" value="G_PROTEIN_RECEP_F2_3"/>
    <property type="match status" value="1"/>
</dbReference>
<feature type="transmembrane region" description="Helical" evidence="11">
    <location>
        <begin position="300"/>
        <end position="324"/>
    </location>
</feature>
<feature type="domain" description="G-protein coupled receptors family 2 profile 2" evidence="13">
    <location>
        <begin position="184"/>
        <end position="435"/>
    </location>
</feature>
<keyword evidence="8" id="KW-0675">Receptor</keyword>
<protein>
    <recommendedName>
        <fullName evidence="16">Calcitonin receptor</fullName>
    </recommendedName>
</protein>
<dbReference type="Pfam" id="PF02793">
    <property type="entry name" value="HRM"/>
    <property type="match status" value="1"/>
</dbReference>
<feature type="transmembrane region" description="Helical" evidence="11">
    <location>
        <begin position="189"/>
        <end position="207"/>
    </location>
</feature>
<evidence type="ECO:0000313" key="14">
    <source>
        <dbReference type="EMBL" id="CAF0869843.1"/>
    </source>
</evidence>
<evidence type="ECO:0008006" key="16">
    <source>
        <dbReference type="Google" id="ProtNLM"/>
    </source>
</evidence>
<dbReference type="InterPro" id="IPR001879">
    <property type="entry name" value="GPCR_2_extracellular_dom"/>
</dbReference>
<dbReference type="PRINTS" id="PR00249">
    <property type="entry name" value="GPCRSECRETIN"/>
</dbReference>
<dbReference type="Gene3D" id="4.10.1240.10">
    <property type="entry name" value="GPCR, family 2, extracellular hormone receptor domain"/>
    <property type="match status" value="1"/>
</dbReference>
<evidence type="ECO:0000259" key="13">
    <source>
        <dbReference type="PROSITE" id="PS50261"/>
    </source>
</evidence>
<dbReference type="Gene3D" id="1.20.1070.10">
    <property type="entry name" value="Rhodopsin 7-helix transmembrane proteins"/>
    <property type="match status" value="1"/>
</dbReference>
<dbReference type="EMBL" id="CAJNOC010001500">
    <property type="protein sequence ID" value="CAF0869843.1"/>
    <property type="molecule type" value="Genomic_DNA"/>
</dbReference>
<sequence length="489" mass="56683">MPNQNKCRLSRFGSFEPTIFNRLSCSNCYNLLSYVFPETDLVFEMSHDGHLASSKFNVTLDPTDQQDIQIVKNSMRQIEFDKWRACCDSAEDCCSKVMSQSILNFTTPKCNSIWDGWSCHPDTKSGDISKVKCPLYVAEDTCTTVFEYAYFQCESDGQWYRNEYGEWTNYTGCMQSFLDIKERLINVNIISHTFSLIFLIIGLGIFFHYKQLRVHRILLHKNFFVSLISHSLIQIIWESIIMRKNLHSAEKYIETNHPGCILINLLLQYTRSTNYFWMFSESLYLYKLLISVFKEESNLYVYYFIGWGIPFIICSTYATFTYIFNNNSCWTNNDVLVYILNVPNIFTILLNFGFLISIIRVLYKKLTASNTTEPHQYRKAVRATLILVPLFGLHLILSPYVMCESAPGSQVHNLINRLVESLQGFVVALIYCFFNGEVVSLLKKSIYSTRLFEIFQGRTSKMKGSLNLPGYTSNNKINNLEGVDKALMK</sequence>
<keyword evidence="6" id="KW-0297">G-protein coupled receptor</keyword>
<organism evidence="14 15">
    <name type="scientific">Brachionus calyciflorus</name>
    <dbReference type="NCBI Taxonomy" id="104777"/>
    <lineage>
        <taxon>Eukaryota</taxon>
        <taxon>Metazoa</taxon>
        <taxon>Spiralia</taxon>
        <taxon>Gnathifera</taxon>
        <taxon>Rotifera</taxon>
        <taxon>Eurotatoria</taxon>
        <taxon>Monogononta</taxon>
        <taxon>Pseudotrocha</taxon>
        <taxon>Ploima</taxon>
        <taxon>Brachionidae</taxon>
        <taxon>Brachionus</taxon>
    </lineage>
</organism>
<evidence type="ECO:0000256" key="4">
    <source>
        <dbReference type="ARBA" id="ARBA00022692"/>
    </source>
</evidence>
<dbReference type="InterPro" id="IPR050332">
    <property type="entry name" value="GPCR_2"/>
</dbReference>
<accession>A0A813XFF3</accession>
<feature type="transmembrane region" description="Helical" evidence="11">
    <location>
        <begin position="219"/>
        <end position="237"/>
    </location>
</feature>
<dbReference type="OrthoDB" id="16753at2759"/>
<feature type="transmembrane region" description="Helical" evidence="11">
    <location>
        <begin position="422"/>
        <end position="442"/>
    </location>
</feature>
<keyword evidence="7 11" id="KW-0472">Membrane</keyword>
<keyword evidence="15" id="KW-1185">Reference proteome</keyword>
<dbReference type="GO" id="GO:0007188">
    <property type="term" value="P:adenylate cyclase-modulating G protein-coupled receptor signaling pathway"/>
    <property type="evidence" value="ECO:0007669"/>
    <property type="project" value="TreeGrafter"/>
</dbReference>
<dbReference type="InterPro" id="IPR017981">
    <property type="entry name" value="GPCR_2-like_7TM"/>
</dbReference>
<evidence type="ECO:0000256" key="1">
    <source>
        <dbReference type="ARBA" id="ARBA00004651"/>
    </source>
</evidence>
<dbReference type="GO" id="GO:0007166">
    <property type="term" value="P:cell surface receptor signaling pathway"/>
    <property type="evidence" value="ECO:0007669"/>
    <property type="project" value="InterPro"/>
</dbReference>
<dbReference type="Pfam" id="PF00002">
    <property type="entry name" value="7tm_2"/>
    <property type="match status" value="1"/>
</dbReference>
<feature type="domain" description="G-protein coupled receptors family 2 profile 1" evidence="12">
    <location>
        <begin position="92"/>
        <end position="177"/>
    </location>
</feature>
<evidence type="ECO:0000256" key="5">
    <source>
        <dbReference type="ARBA" id="ARBA00022989"/>
    </source>
</evidence>
<keyword evidence="10" id="KW-0807">Transducer</keyword>
<gene>
    <name evidence="14" type="ORF">OXX778_LOCUS9876</name>
</gene>
<dbReference type="SUPFAM" id="SSF111418">
    <property type="entry name" value="Hormone receptor domain"/>
    <property type="match status" value="1"/>
</dbReference>
<dbReference type="PROSITE" id="PS00650">
    <property type="entry name" value="G_PROTEIN_RECEP_F2_2"/>
    <property type="match status" value="1"/>
</dbReference>
<comment type="caution">
    <text evidence="14">The sequence shown here is derived from an EMBL/GenBank/DDBJ whole genome shotgun (WGS) entry which is preliminary data.</text>
</comment>
<comment type="subcellular location">
    <subcellularLocation>
        <location evidence="1">Cell membrane</location>
        <topology evidence="1">Multi-pass membrane protein</topology>
    </subcellularLocation>
</comment>
<proteinExistence type="inferred from homology"/>
<keyword evidence="9" id="KW-0325">Glycoprotein</keyword>
<evidence type="ECO:0000256" key="6">
    <source>
        <dbReference type="ARBA" id="ARBA00023040"/>
    </source>
</evidence>
<dbReference type="InterPro" id="IPR036445">
    <property type="entry name" value="GPCR_2_extracell_dom_sf"/>
</dbReference>
<feature type="transmembrane region" description="Helical" evidence="11">
    <location>
        <begin position="336"/>
        <end position="363"/>
    </location>
</feature>
<evidence type="ECO:0000256" key="9">
    <source>
        <dbReference type="ARBA" id="ARBA00023180"/>
    </source>
</evidence>
<evidence type="ECO:0000259" key="12">
    <source>
        <dbReference type="PROSITE" id="PS50227"/>
    </source>
</evidence>
<feature type="transmembrane region" description="Helical" evidence="11">
    <location>
        <begin position="383"/>
        <end position="402"/>
    </location>
</feature>
<dbReference type="PANTHER" id="PTHR45620">
    <property type="entry name" value="PDF RECEPTOR-LIKE PROTEIN-RELATED"/>
    <property type="match status" value="1"/>
</dbReference>
<dbReference type="Proteomes" id="UP000663879">
    <property type="component" value="Unassembled WGS sequence"/>
</dbReference>
<keyword evidence="5 11" id="KW-1133">Transmembrane helix</keyword>
<name>A0A813XFF3_9BILA</name>
<evidence type="ECO:0000256" key="8">
    <source>
        <dbReference type="ARBA" id="ARBA00023170"/>
    </source>
</evidence>
<evidence type="ECO:0000256" key="3">
    <source>
        <dbReference type="ARBA" id="ARBA00022475"/>
    </source>
</evidence>
<evidence type="ECO:0000313" key="15">
    <source>
        <dbReference type="Proteomes" id="UP000663879"/>
    </source>
</evidence>
<keyword evidence="4 11" id="KW-0812">Transmembrane</keyword>
<keyword evidence="3" id="KW-1003">Cell membrane</keyword>
<dbReference type="PROSITE" id="PS50261">
    <property type="entry name" value="G_PROTEIN_RECEP_F2_4"/>
    <property type="match status" value="1"/>
</dbReference>
<evidence type="ECO:0000256" key="2">
    <source>
        <dbReference type="ARBA" id="ARBA00005314"/>
    </source>
</evidence>
<evidence type="ECO:0000256" key="11">
    <source>
        <dbReference type="SAM" id="Phobius"/>
    </source>
</evidence>